<feature type="region of interest" description="Disordered" evidence="1">
    <location>
        <begin position="86"/>
        <end position="132"/>
    </location>
</feature>
<evidence type="ECO:0000313" key="2">
    <source>
        <dbReference type="EMBL" id="CAK9142232.1"/>
    </source>
</evidence>
<evidence type="ECO:0000313" key="3">
    <source>
        <dbReference type="Proteomes" id="UP001642360"/>
    </source>
</evidence>
<dbReference type="AlphaFoldDB" id="A0ABC8RD76"/>
<evidence type="ECO:0000256" key="1">
    <source>
        <dbReference type="SAM" id="MobiDB-lite"/>
    </source>
</evidence>
<feature type="region of interest" description="Disordered" evidence="1">
    <location>
        <begin position="148"/>
        <end position="173"/>
    </location>
</feature>
<accession>A0ABC8RD76</accession>
<dbReference type="Proteomes" id="UP001642360">
    <property type="component" value="Unassembled WGS sequence"/>
</dbReference>
<reference evidence="2 3" key="1">
    <citation type="submission" date="2024-02" db="EMBL/GenBank/DDBJ databases">
        <authorList>
            <person name="Vignale AGUSTIN F."/>
            <person name="Sosa J E."/>
            <person name="Modenutti C."/>
        </authorList>
    </citation>
    <scope>NUCLEOTIDE SEQUENCE [LARGE SCALE GENOMIC DNA]</scope>
</reference>
<dbReference type="EMBL" id="CAUOFW020001208">
    <property type="protein sequence ID" value="CAK9142232.1"/>
    <property type="molecule type" value="Genomic_DNA"/>
</dbReference>
<comment type="caution">
    <text evidence="2">The sequence shown here is derived from an EMBL/GenBank/DDBJ whole genome shotgun (WGS) entry which is preliminary data.</text>
</comment>
<name>A0ABC8RD76_9AQUA</name>
<keyword evidence="3" id="KW-1185">Reference proteome</keyword>
<protein>
    <submittedName>
        <fullName evidence="2">Uncharacterized protein</fullName>
    </submittedName>
</protein>
<proteinExistence type="predicted"/>
<feature type="compositionally biased region" description="Basic residues" evidence="1">
    <location>
        <begin position="164"/>
        <end position="173"/>
    </location>
</feature>
<sequence>MEEEIPTSYTSMEMDGNTCEKEVDNTINVEEKLEEPKLGMVFNTVDDIMEYYIDSNMVQGNKIGNDDDALSTKVVDIVENQQSIALKSKRTKRQRDGAQRASPGKSNFEKSKVHSAIGETKGGQEGSAHRAIDNASGCMGNAYGTEATTNVGWNRSEPGYGVRLRQHQKWRGQ</sequence>
<organism evidence="2 3">
    <name type="scientific">Ilex paraguariensis</name>
    <name type="common">yerba mate</name>
    <dbReference type="NCBI Taxonomy" id="185542"/>
    <lineage>
        <taxon>Eukaryota</taxon>
        <taxon>Viridiplantae</taxon>
        <taxon>Streptophyta</taxon>
        <taxon>Embryophyta</taxon>
        <taxon>Tracheophyta</taxon>
        <taxon>Spermatophyta</taxon>
        <taxon>Magnoliopsida</taxon>
        <taxon>eudicotyledons</taxon>
        <taxon>Gunneridae</taxon>
        <taxon>Pentapetalae</taxon>
        <taxon>asterids</taxon>
        <taxon>campanulids</taxon>
        <taxon>Aquifoliales</taxon>
        <taxon>Aquifoliaceae</taxon>
        <taxon>Ilex</taxon>
    </lineage>
</organism>
<gene>
    <name evidence="2" type="ORF">ILEXP_LOCUS9886</name>
</gene>